<feature type="compositionally biased region" description="Polar residues" evidence="1">
    <location>
        <begin position="1"/>
        <end position="16"/>
    </location>
</feature>
<feature type="transmembrane region" description="Helical" evidence="2">
    <location>
        <begin position="123"/>
        <end position="143"/>
    </location>
</feature>
<keyword evidence="2" id="KW-0812">Transmembrane</keyword>
<feature type="region of interest" description="Disordered" evidence="1">
    <location>
        <begin position="1"/>
        <end position="68"/>
    </location>
</feature>
<sequence length="211" mass="22991">MAYNSKTFGQSPFGNSAKTTAATPPRTRKAPPAASSVEEALSDQIEDDNAETDEESQPPVLPNSSLPASKSFRSRSIFYIPQGKMTGLDMLSEAVGWLMAWGTVGFFRAYLPAPVLACFDILFHPYCTAGITLLSALLAGQFLRRYQLKIASLRQLATVAIEYGEVRHRADAQAEIFELLSAAEAKTEQISRWLVSALTALGCLFIIGAFY</sequence>
<dbReference type="Proteomes" id="UP000249354">
    <property type="component" value="Unassembled WGS sequence"/>
</dbReference>
<feature type="compositionally biased region" description="Low complexity" evidence="1">
    <location>
        <begin position="17"/>
        <end position="34"/>
    </location>
</feature>
<feature type="transmembrane region" description="Helical" evidence="2">
    <location>
        <begin position="193"/>
        <end position="210"/>
    </location>
</feature>
<keyword evidence="2" id="KW-0472">Membrane</keyword>
<feature type="transmembrane region" description="Helical" evidence="2">
    <location>
        <begin position="94"/>
        <end position="111"/>
    </location>
</feature>
<evidence type="ECO:0000256" key="1">
    <source>
        <dbReference type="SAM" id="MobiDB-lite"/>
    </source>
</evidence>
<name>A0A2W4TUS1_9CYAN</name>
<keyword evidence="2" id="KW-1133">Transmembrane helix</keyword>
<gene>
    <name evidence="3" type="ORF">DCF25_20300</name>
</gene>
<reference evidence="3 4" key="2">
    <citation type="submission" date="2018-06" db="EMBL/GenBank/DDBJ databases">
        <title>Metagenomic assembly of (sub)arctic Cyanobacteria and their associated microbiome from non-axenic cultures.</title>
        <authorList>
            <person name="Baurain D."/>
        </authorList>
    </citation>
    <scope>NUCLEOTIDE SEQUENCE [LARGE SCALE GENOMIC DNA]</scope>
    <source>
        <strain evidence="3">ULC129bin1</strain>
    </source>
</reference>
<evidence type="ECO:0000256" key="2">
    <source>
        <dbReference type="SAM" id="Phobius"/>
    </source>
</evidence>
<evidence type="ECO:0000313" key="4">
    <source>
        <dbReference type="Proteomes" id="UP000249354"/>
    </source>
</evidence>
<dbReference type="AlphaFoldDB" id="A0A2W4TUS1"/>
<proteinExistence type="predicted"/>
<accession>A0A2W4TUS1</accession>
<feature type="compositionally biased region" description="Acidic residues" evidence="1">
    <location>
        <begin position="40"/>
        <end position="56"/>
    </location>
</feature>
<reference evidence="4" key="1">
    <citation type="submission" date="2018-04" db="EMBL/GenBank/DDBJ databases">
        <authorList>
            <person name="Cornet L."/>
        </authorList>
    </citation>
    <scope>NUCLEOTIDE SEQUENCE [LARGE SCALE GENOMIC DNA]</scope>
</reference>
<evidence type="ECO:0000313" key="3">
    <source>
        <dbReference type="EMBL" id="PZO10707.1"/>
    </source>
</evidence>
<dbReference type="EMBL" id="QBMC01000210">
    <property type="protein sequence ID" value="PZO10707.1"/>
    <property type="molecule type" value="Genomic_DNA"/>
</dbReference>
<protein>
    <submittedName>
        <fullName evidence="3">Uncharacterized protein</fullName>
    </submittedName>
</protein>
<comment type="caution">
    <text evidence="3">The sequence shown here is derived from an EMBL/GenBank/DDBJ whole genome shotgun (WGS) entry which is preliminary data.</text>
</comment>
<organism evidence="3 4">
    <name type="scientific">Leptolyngbya foveolarum</name>
    <dbReference type="NCBI Taxonomy" id="47253"/>
    <lineage>
        <taxon>Bacteria</taxon>
        <taxon>Bacillati</taxon>
        <taxon>Cyanobacteriota</taxon>
        <taxon>Cyanophyceae</taxon>
        <taxon>Leptolyngbyales</taxon>
        <taxon>Leptolyngbyaceae</taxon>
        <taxon>Leptolyngbya group</taxon>
        <taxon>Leptolyngbya</taxon>
    </lineage>
</organism>